<protein>
    <submittedName>
        <fullName evidence="10">M48 family metallopeptidase</fullName>
    </submittedName>
</protein>
<comment type="caution">
    <text evidence="10">The sequence shown here is derived from an EMBL/GenBank/DDBJ whole genome shotgun (WGS) entry which is preliminary data.</text>
</comment>
<name>A0A5C8ZA30_9GAMM</name>
<dbReference type="InterPro" id="IPR001915">
    <property type="entry name" value="Peptidase_M48"/>
</dbReference>
<dbReference type="PROSITE" id="PS51257">
    <property type="entry name" value="PROKAR_LIPOPROTEIN"/>
    <property type="match status" value="1"/>
</dbReference>
<dbReference type="CDD" id="cd07331">
    <property type="entry name" value="M48C_Oma1_like"/>
    <property type="match status" value="1"/>
</dbReference>
<dbReference type="GO" id="GO:0051603">
    <property type="term" value="P:proteolysis involved in protein catabolic process"/>
    <property type="evidence" value="ECO:0007669"/>
    <property type="project" value="TreeGrafter"/>
</dbReference>
<dbReference type="OrthoDB" id="9810445at2"/>
<evidence type="ECO:0000256" key="4">
    <source>
        <dbReference type="ARBA" id="ARBA00022833"/>
    </source>
</evidence>
<evidence type="ECO:0000256" key="8">
    <source>
        <dbReference type="SAM" id="SignalP"/>
    </source>
</evidence>
<accession>A0A5C8ZA30</accession>
<evidence type="ECO:0000256" key="2">
    <source>
        <dbReference type="ARBA" id="ARBA00022723"/>
    </source>
</evidence>
<keyword evidence="3 6" id="KW-0378">Hydrolase</keyword>
<evidence type="ECO:0000259" key="9">
    <source>
        <dbReference type="Pfam" id="PF01435"/>
    </source>
</evidence>
<dbReference type="EMBL" id="VKAD01000001">
    <property type="protein sequence ID" value="TXR53736.1"/>
    <property type="molecule type" value="Genomic_DNA"/>
</dbReference>
<evidence type="ECO:0000256" key="7">
    <source>
        <dbReference type="SAM" id="Coils"/>
    </source>
</evidence>
<dbReference type="Proteomes" id="UP000321764">
    <property type="component" value="Unassembled WGS sequence"/>
</dbReference>
<evidence type="ECO:0000256" key="6">
    <source>
        <dbReference type="RuleBase" id="RU003983"/>
    </source>
</evidence>
<evidence type="ECO:0000256" key="3">
    <source>
        <dbReference type="ARBA" id="ARBA00022801"/>
    </source>
</evidence>
<dbReference type="PANTHER" id="PTHR22726">
    <property type="entry name" value="METALLOENDOPEPTIDASE OMA1"/>
    <property type="match status" value="1"/>
</dbReference>
<feature type="domain" description="Peptidase M48" evidence="9">
    <location>
        <begin position="68"/>
        <end position="242"/>
    </location>
</feature>
<dbReference type="GO" id="GO:0004222">
    <property type="term" value="F:metalloendopeptidase activity"/>
    <property type="evidence" value="ECO:0007669"/>
    <property type="project" value="InterPro"/>
</dbReference>
<dbReference type="GO" id="GO:0016020">
    <property type="term" value="C:membrane"/>
    <property type="evidence" value="ECO:0007669"/>
    <property type="project" value="TreeGrafter"/>
</dbReference>
<organism evidence="10 11">
    <name type="scientific">Reinekea thalattae</name>
    <dbReference type="NCBI Taxonomy" id="2593301"/>
    <lineage>
        <taxon>Bacteria</taxon>
        <taxon>Pseudomonadati</taxon>
        <taxon>Pseudomonadota</taxon>
        <taxon>Gammaproteobacteria</taxon>
        <taxon>Oceanospirillales</taxon>
        <taxon>Saccharospirillaceae</taxon>
        <taxon>Reinekea</taxon>
    </lineage>
</organism>
<feature type="signal peptide" evidence="8">
    <location>
        <begin position="1"/>
        <end position="20"/>
    </location>
</feature>
<feature type="coiled-coil region" evidence="7">
    <location>
        <begin position="36"/>
        <end position="63"/>
    </location>
</feature>
<gene>
    <name evidence="10" type="ORF">FME95_04025</name>
</gene>
<feature type="chain" id="PRO_5022857928" evidence="8">
    <location>
        <begin position="21"/>
        <end position="266"/>
    </location>
</feature>
<comment type="cofactor">
    <cofactor evidence="6">
        <name>Zn(2+)</name>
        <dbReference type="ChEBI" id="CHEBI:29105"/>
    </cofactor>
    <text evidence="6">Binds 1 zinc ion per subunit.</text>
</comment>
<keyword evidence="1 6" id="KW-0645">Protease</keyword>
<keyword evidence="2" id="KW-0479">Metal-binding</keyword>
<keyword evidence="8" id="KW-0732">Signal</keyword>
<proteinExistence type="inferred from homology"/>
<reference evidence="10 11" key="1">
    <citation type="submission" date="2019-07" db="EMBL/GenBank/DDBJ databases">
        <title>Reinekea sp. strain SSH23 genome sequencing and assembly.</title>
        <authorList>
            <person name="Kim I."/>
        </authorList>
    </citation>
    <scope>NUCLEOTIDE SEQUENCE [LARGE SCALE GENOMIC DNA]</scope>
    <source>
        <strain evidence="10 11">SSH23</strain>
    </source>
</reference>
<dbReference type="RefSeq" id="WP_147713135.1">
    <property type="nucleotide sequence ID" value="NZ_VKAD01000001.1"/>
</dbReference>
<keyword evidence="5 6" id="KW-0482">Metalloprotease</keyword>
<dbReference type="Gene3D" id="3.30.2010.10">
    <property type="entry name" value="Metalloproteases ('zincins'), catalytic domain"/>
    <property type="match status" value="1"/>
</dbReference>
<dbReference type="GO" id="GO:0046872">
    <property type="term" value="F:metal ion binding"/>
    <property type="evidence" value="ECO:0007669"/>
    <property type="project" value="UniProtKB-KW"/>
</dbReference>
<sequence length="266" mass="28835">MKVKLFCLFCVAVISGCATSPTGQKQLLFYDRSSMAAKGEQSFEELKQNLEVSRNEAINAYAQCISQAIVSVVPEEYGYAPEEWEVVVFDSEAVNAFALPGAKIGIYTGLIELADNADQLAAVVGHEVGHVLANHSNARLSSQQMTALGLMVAGLALAENENQQAWVAGLGITSQVLLILPYGRSHESEADLIGQELMADAGFDPRQAAQLWVRMSENASSSTPELLSTHPSHDTRISDLQAAQDEYYSRYLQVVEAGQRPNCVKP</sequence>
<comment type="similarity">
    <text evidence="6">Belongs to the peptidase M48 family.</text>
</comment>
<evidence type="ECO:0000256" key="1">
    <source>
        <dbReference type="ARBA" id="ARBA00022670"/>
    </source>
</evidence>
<evidence type="ECO:0000256" key="5">
    <source>
        <dbReference type="ARBA" id="ARBA00023049"/>
    </source>
</evidence>
<dbReference type="AlphaFoldDB" id="A0A5C8ZA30"/>
<evidence type="ECO:0000313" key="10">
    <source>
        <dbReference type="EMBL" id="TXR53736.1"/>
    </source>
</evidence>
<dbReference type="Pfam" id="PF01435">
    <property type="entry name" value="Peptidase_M48"/>
    <property type="match status" value="1"/>
</dbReference>
<evidence type="ECO:0000313" key="11">
    <source>
        <dbReference type="Proteomes" id="UP000321764"/>
    </source>
</evidence>
<dbReference type="PANTHER" id="PTHR22726:SF24">
    <property type="entry name" value="M48 FAMILY METALLOPEPTIDASE"/>
    <property type="match status" value="1"/>
</dbReference>
<dbReference type="InterPro" id="IPR051156">
    <property type="entry name" value="Mito/Outer_Membr_Metalloprot"/>
</dbReference>
<keyword evidence="4 6" id="KW-0862">Zinc</keyword>
<keyword evidence="7" id="KW-0175">Coiled coil</keyword>
<keyword evidence="11" id="KW-1185">Reference proteome</keyword>